<feature type="transmembrane region" description="Helical" evidence="2">
    <location>
        <begin position="12"/>
        <end position="30"/>
    </location>
</feature>
<feature type="compositionally biased region" description="Low complexity" evidence="1">
    <location>
        <begin position="765"/>
        <end position="776"/>
    </location>
</feature>
<feature type="region of interest" description="Disordered" evidence="1">
    <location>
        <begin position="762"/>
        <end position="812"/>
    </location>
</feature>
<keyword evidence="2" id="KW-0812">Transmembrane</keyword>
<dbReference type="CDD" id="cd00136">
    <property type="entry name" value="PDZ_canonical"/>
    <property type="match status" value="1"/>
</dbReference>
<dbReference type="PROSITE" id="PS50106">
    <property type="entry name" value="PDZ"/>
    <property type="match status" value="1"/>
</dbReference>
<feature type="compositionally biased region" description="Basic and acidic residues" evidence="1">
    <location>
        <begin position="235"/>
        <end position="258"/>
    </location>
</feature>
<protein>
    <recommendedName>
        <fullName evidence="3">PDZ domain-containing protein</fullName>
    </recommendedName>
</protein>
<dbReference type="PANTHER" id="PTHR19964">
    <property type="entry name" value="MULTIPLE PDZ DOMAIN PROTEIN"/>
    <property type="match status" value="1"/>
</dbReference>
<dbReference type="EMBL" id="JAPXFL010000002">
    <property type="protein sequence ID" value="KAK9510662.1"/>
    <property type="molecule type" value="Genomic_DNA"/>
</dbReference>
<dbReference type="AlphaFoldDB" id="A0AAW1DJY3"/>
<feature type="region of interest" description="Disordered" evidence="1">
    <location>
        <begin position="428"/>
        <end position="479"/>
    </location>
</feature>
<feature type="compositionally biased region" description="Polar residues" evidence="1">
    <location>
        <begin position="330"/>
        <end position="341"/>
    </location>
</feature>
<feature type="compositionally biased region" description="Low complexity" evidence="1">
    <location>
        <begin position="700"/>
        <end position="720"/>
    </location>
</feature>
<dbReference type="PANTHER" id="PTHR19964:SF97">
    <property type="entry name" value="PDZ DOMAIN-CONTAINING PROTEIN"/>
    <property type="match status" value="1"/>
</dbReference>
<dbReference type="InterPro" id="IPR001478">
    <property type="entry name" value="PDZ"/>
</dbReference>
<feature type="region of interest" description="Disordered" evidence="1">
    <location>
        <begin position="502"/>
        <end position="522"/>
    </location>
</feature>
<feature type="compositionally biased region" description="Polar residues" evidence="1">
    <location>
        <begin position="444"/>
        <end position="456"/>
    </location>
</feature>
<feature type="region of interest" description="Disordered" evidence="1">
    <location>
        <begin position="378"/>
        <end position="416"/>
    </location>
</feature>
<organism evidence="4 5">
    <name type="scientific">Rhynocoris fuscipes</name>
    <dbReference type="NCBI Taxonomy" id="488301"/>
    <lineage>
        <taxon>Eukaryota</taxon>
        <taxon>Metazoa</taxon>
        <taxon>Ecdysozoa</taxon>
        <taxon>Arthropoda</taxon>
        <taxon>Hexapoda</taxon>
        <taxon>Insecta</taxon>
        <taxon>Pterygota</taxon>
        <taxon>Neoptera</taxon>
        <taxon>Paraneoptera</taxon>
        <taxon>Hemiptera</taxon>
        <taxon>Heteroptera</taxon>
        <taxon>Panheteroptera</taxon>
        <taxon>Cimicomorpha</taxon>
        <taxon>Reduviidae</taxon>
        <taxon>Harpactorinae</taxon>
        <taxon>Harpactorini</taxon>
        <taxon>Rhynocoris</taxon>
    </lineage>
</organism>
<keyword evidence="2" id="KW-1133">Transmembrane helix</keyword>
<evidence type="ECO:0000256" key="2">
    <source>
        <dbReference type="SAM" id="Phobius"/>
    </source>
</evidence>
<dbReference type="Proteomes" id="UP001461498">
    <property type="component" value="Unassembled WGS sequence"/>
</dbReference>
<keyword evidence="2" id="KW-0472">Membrane</keyword>
<proteinExistence type="predicted"/>
<evidence type="ECO:0000259" key="3">
    <source>
        <dbReference type="PROSITE" id="PS50106"/>
    </source>
</evidence>
<reference evidence="4 5" key="1">
    <citation type="submission" date="2022-12" db="EMBL/GenBank/DDBJ databases">
        <title>Chromosome-level genome assembly of true bugs.</title>
        <authorList>
            <person name="Ma L."/>
            <person name="Li H."/>
        </authorList>
    </citation>
    <scope>NUCLEOTIDE SEQUENCE [LARGE SCALE GENOMIC DNA]</scope>
    <source>
        <strain evidence="4">Lab_2022b</strain>
    </source>
</reference>
<evidence type="ECO:0000313" key="4">
    <source>
        <dbReference type="EMBL" id="KAK9510662.1"/>
    </source>
</evidence>
<feature type="domain" description="PDZ" evidence="3">
    <location>
        <begin position="100"/>
        <end position="165"/>
    </location>
</feature>
<gene>
    <name evidence="4" type="ORF">O3M35_005399</name>
</gene>
<dbReference type="InterPro" id="IPR036034">
    <property type="entry name" value="PDZ_sf"/>
</dbReference>
<feature type="region of interest" description="Disordered" evidence="1">
    <location>
        <begin position="316"/>
        <end position="346"/>
    </location>
</feature>
<dbReference type="Pfam" id="PF00595">
    <property type="entry name" value="PDZ"/>
    <property type="match status" value="1"/>
</dbReference>
<dbReference type="SMART" id="SM00228">
    <property type="entry name" value="PDZ"/>
    <property type="match status" value="1"/>
</dbReference>
<feature type="compositionally biased region" description="Basic residues" evidence="1">
    <location>
        <begin position="803"/>
        <end position="812"/>
    </location>
</feature>
<keyword evidence="5" id="KW-1185">Reference proteome</keyword>
<dbReference type="SUPFAM" id="SSF50156">
    <property type="entry name" value="PDZ domain-like"/>
    <property type="match status" value="1"/>
</dbReference>
<evidence type="ECO:0000256" key="1">
    <source>
        <dbReference type="SAM" id="MobiDB-lite"/>
    </source>
</evidence>
<feature type="region of interest" description="Disordered" evidence="1">
    <location>
        <begin position="689"/>
        <end position="732"/>
    </location>
</feature>
<feature type="region of interest" description="Disordered" evidence="1">
    <location>
        <begin position="214"/>
        <end position="262"/>
    </location>
</feature>
<feature type="compositionally biased region" description="Polar residues" evidence="1">
    <location>
        <begin position="721"/>
        <end position="731"/>
    </location>
</feature>
<dbReference type="Gene3D" id="2.30.42.10">
    <property type="match status" value="1"/>
</dbReference>
<evidence type="ECO:0000313" key="5">
    <source>
        <dbReference type="Proteomes" id="UP001461498"/>
    </source>
</evidence>
<sequence>MVLFPRFNTSNYYYYYFFFCICAGQHLVLITDPEKGDSVFAFDNPGFKEGPSILPQSAENENHTKVLKWPQWNSMGLMPSNNPKVKAMDDSFTAHPPLTIVPLRSHDFTGLGFNICGNMRDGIYVKDVLHRGPASESGRIMPGDRIDSIKVSLRHMVFEDALTILSYASPYEVELSIQSRGCGNGSTLLRTPPPPHKISHPFYRSHSISDLQQIGKSSGRRMTEQPSSLLSDVGAPDHIKPSTLDRKPKVQTESEKNQNTRNCIAENLQKQDNIFHEIELERDEVDKSSKEVSPLPSNVKSILVKGIQNLKEKLHQSLQHQEESKDETKSTIVSISGNSNDLDIKNEDDGFKTVELSVPEEVERAGVSAKNNRKSVLNDEDSIVQDSQIVSDSDDPVAAKRNKRKAPKPPSVPDIIGTEEEHNEIVNHHPSLESVDTDSENGDRSGTTIELNSSHITVHHAPPQQDSAESRKASSLGDLSRYDTENSVALLERAVSLDLGDGCTGGPGCKKRKAPVPPQEDLTPYKEAKLDGTLKKSSVWGTLEDVIQNGGGSICGTGGSSDSEADLGISGCSTPEKSELISSTPFKFDSSSFLNDNSLLNIRNGDNGVSNIEVSSCNWELSMPPSETTADYVTAMNGDDTPPELPTSPMPTLSSFITEIQVTSMKSPGSPEVIHLDSTQQLLDHMNSHHHLDMDSPTGSSENTPTASPEPSPSSVISESRQSTNTAYSKENMSDEQILALKASPTSTANVQQRANVEVTKPARTNITVTNIKTTTPPSRIPVRAGHRSPGSSLSPASDKRSIIHRNGHSTP</sequence>
<dbReference type="InterPro" id="IPR051342">
    <property type="entry name" value="PDZ_scaffold"/>
</dbReference>
<comment type="caution">
    <text evidence="4">The sequence shown here is derived from an EMBL/GenBank/DDBJ whole genome shotgun (WGS) entry which is preliminary data.</text>
</comment>
<feature type="compositionally biased region" description="Basic and acidic residues" evidence="1">
    <location>
        <begin position="316"/>
        <end position="329"/>
    </location>
</feature>
<name>A0AAW1DJY3_9HEMI</name>
<accession>A0AAW1DJY3</accession>